<sequence>MGKNKKPNKPKYKIGDIVVITIYGTVGKVTDMKQIDGAYVYEVNSSDGLYQEETLAFVSEYEGKVLVTERLDIKYMYFIGDIVHVAGYGKELFKIVGFRTEIWRYKEDSWEDIIYELTRLSDGEWLEAGEEELTMVVHHEHAEILIHKLGLSYMFNKENTSLELYNPMTGSNKHFKKEEYNKEYQRIIDGLLDVYNDYKVLYDIFGDEEYMEVMNLVMKNLKKYMDGKKHSQLEK</sequence>
<accession>A0A1Y0CP51</accession>
<evidence type="ECO:0000313" key="5">
    <source>
        <dbReference type="Proteomes" id="UP000323393"/>
    </source>
</evidence>
<dbReference type="EMBL" id="VTEU01000005">
    <property type="protein sequence ID" value="TYS58057.1"/>
    <property type="molecule type" value="Genomic_DNA"/>
</dbReference>
<evidence type="ECO:0000313" key="1">
    <source>
        <dbReference type="EMBL" id="ART76697.1"/>
    </source>
</evidence>
<dbReference type="Proteomes" id="UP000323393">
    <property type="component" value="Unassembled WGS sequence"/>
</dbReference>
<evidence type="ECO:0000313" key="6">
    <source>
        <dbReference type="Proteomes" id="UP000324517"/>
    </source>
</evidence>
<reference evidence="5 6" key="2">
    <citation type="submission" date="2019-08" db="EMBL/GenBank/DDBJ databases">
        <title>Bacillus genomes from the desert of Cuatro Cienegas, Coahuila.</title>
        <authorList>
            <person name="Olmedo-Alvarez G."/>
        </authorList>
    </citation>
    <scope>NUCLEOTIDE SEQUENCE [LARGE SCALE GENOMIC DNA]</scope>
    <source>
        <strain evidence="2 5">CH88_3T</strain>
        <strain evidence="3 6">CH98b_3T</strain>
    </source>
</reference>
<evidence type="ECO:0000313" key="4">
    <source>
        <dbReference type="Proteomes" id="UP000195573"/>
    </source>
</evidence>
<organism evidence="2 5">
    <name type="scientific">Sutcliffiella horikoshii</name>
    <dbReference type="NCBI Taxonomy" id="79883"/>
    <lineage>
        <taxon>Bacteria</taxon>
        <taxon>Bacillati</taxon>
        <taxon>Bacillota</taxon>
        <taxon>Bacilli</taxon>
        <taxon>Bacillales</taxon>
        <taxon>Bacillaceae</taxon>
        <taxon>Sutcliffiella</taxon>
    </lineage>
</organism>
<dbReference type="KEGG" id="bhk:B4U37_11885"/>
<evidence type="ECO:0000313" key="2">
    <source>
        <dbReference type="EMBL" id="TYS58057.1"/>
    </source>
</evidence>
<gene>
    <name evidence="1" type="ORF">B4U37_11885</name>
    <name evidence="2" type="ORF">FZC74_13765</name>
    <name evidence="3" type="ORF">FZC75_03400</name>
</gene>
<dbReference type="Proteomes" id="UP000195573">
    <property type="component" value="Chromosome"/>
</dbReference>
<dbReference type="GeneID" id="96739121"/>
<name>A0A1Y0CP51_9BACI</name>
<dbReference type="EMBL" id="CP020880">
    <property type="protein sequence ID" value="ART76697.1"/>
    <property type="molecule type" value="Genomic_DNA"/>
</dbReference>
<dbReference type="Proteomes" id="UP000324517">
    <property type="component" value="Unassembled WGS sequence"/>
</dbReference>
<dbReference type="AlphaFoldDB" id="A0A1Y0CP51"/>
<proteinExistence type="predicted"/>
<keyword evidence="4" id="KW-1185">Reference proteome</keyword>
<evidence type="ECO:0008006" key="7">
    <source>
        <dbReference type="Google" id="ProtNLM"/>
    </source>
</evidence>
<protein>
    <recommendedName>
        <fullName evidence="7">YodN</fullName>
    </recommendedName>
</protein>
<evidence type="ECO:0000313" key="3">
    <source>
        <dbReference type="EMBL" id="TYS74753.1"/>
    </source>
</evidence>
<dbReference type="OrthoDB" id="2629010at2"/>
<dbReference type="EMBL" id="VTET01000001">
    <property type="protein sequence ID" value="TYS74753.1"/>
    <property type="molecule type" value="Genomic_DNA"/>
</dbReference>
<dbReference type="RefSeq" id="WP_010193922.1">
    <property type="nucleotide sequence ID" value="NZ_CP020880.1"/>
</dbReference>
<reference evidence="1 4" key="1">
    <citation type="submission" date="2017-04" db="EMBL/GenBank/DDBJ databases">
        <title>Complete Genome Sequence of the Bacillus horikoshii 20a strain from Cuatro Cienegas, Coahuila, Mexico.</title>
        <authorList>
            <person name="Zarza E."/>
            <person name="Alcaraz L.D."/>
            <person name="Aguilar-Salinas B."/>
            <person name="Islas A."/>
            <person name="Olmedo-Alvarez G."/>
        </authorList>
    </citation>
    <scope>NUCLEOTIDE SEQUENCE [LARGE SCALE GENOMIC DNA]</scope>
    <source>
        <strain evidence="1 4">20a</strain>
    </source>
</reference>